<evidence type="ECO:0000256" key="4">
    <source>
        <dbReference type="ARBA" id="ARBA00023136"/>
    </source>
</evidence>
<keyword evidence="1" id="KW-1003">Cell membrane</keyword>
<dbReference type="InterPro" id="IPR003510">
    <property type="entry name" value="Fumarate_red_C"/>
</dbReference>
<name>A0A0C5W0T4_9GAMM</name>
<gene>
    <name evidence="6" type="ORF">YC6258_04245</name>
</gene>
<evidence type="ECO:0000313" key="6">
    <source>
        <dbReference type="EMBL" id="AJQ96279.1"/>
    </source>
</evidence>
<dbReference type="SUPFAM" id="SSF81343">
    <property type="entry name" value="Fumarate reductase respiratory complex transmembrane subunits"/>
    <property type="match status" value="1"/>
</dbReference>
<evidence type="ECO:0000256" key="2">
    <source>
        <dbReference type="ARBA" id="ARBA00022692"/>
    </source>
</evidence>
<evidence type="ECO:0000256" key="3">
    <source>
        <dbReference type="ARBA" id="ARBA00022989"/>
    </source>
</evidence>
<dbReference type="PATRIC" id="fig|1445510.3.peg.4213"/>
<dbReference type="STRING" id="1445510.YC6258_04245"/>
<feature type="transmembrane region" description="Helical" evidence="5">
    <location>
        <begin position="109"/>
        <end position="129"/>
    </location>
</feature>
<dbReference type="GO" id="GO:0016020">
    <property type="term" value="C:membrane"/>
    <property type="evidence" value="ECO:0007669"/>
    <property type="project" value="InterPro"/>
</dbReference>
<reference evidence="6 7" key="1">
    <citation type="submission" date="2014-01" db="EMBL/GenBank/DDBJ databases">
        <title>Full genme sequencing of cellulolytic bacterium Gynuella sunshinyii YC6258T gen. nov., sp. nov.</title>
        <authorList>
            <person name="Khan H."/>
            <person name="Chung E.J."/>
            <person name="Chung Y.R."/>
        </authorList>
    </citation>
    <scope>NUCLEOTIDE SEQUENCE [LARGE SCALE GENOMIC DNA]</scope>
    <source>
        <strain evidence="6 7">YC6258</strain>
    </source>
</reference>
<dbReference type="CDD" id="cd00546">
    <property type="entry name" value="QFR_TypeD_subunitC"/>
    <property type="match status" value="1"/>
</dbReference>
<keyword evidence="3 5" id="KW-1133">Transmembrane helix</keyword>
<keyword evidence="4 5" id="KW-0472">Membrane</keyword>
<dbReference type="Pfam" id="PF02300">
    <property type="entry name" value="Fumarate_red_C"/>
    <property type="match status" value="1"/>
</dbReference>
<accession>A0A0C5W0T4</accession>
<feature type="transmembrane region" description="Helical" evidence="5">
    <location>
        <begin position="68"/>
        <end position="89"/>
    </location>
</feature>
<protein>
    <submittedName>
        <fullName evidence="6">Fumarate reductase subunit C</fullName>
    </submittedName>
</protein>
<dbReference type="PIRSF" id="PIRSF000180">
    <property type="entry name" value="FrdC"/>
    <property type="match status" value="1"/>
</dbReference>
<dbReference type="Gene3D" id="1.20.1300.10">
    <property type="entry name" value="Fumarate reductase/succinate dehydrogenase, transmembrane subunit"/>
    <property type="match status" value="1"/>
</dbReference>
<dbReference type="EMBL" id="CP007142">
    <property type="protein sequence ID" value="AJQ96279.1"/>
    <property type="molecule type" value="Genomic_DNA"/>
</dbReference>
<dbReference type="OrthoDB" id="8909678at2"/>
<proteinExistence type="predicted"/>
<dbReference type="HOGENOM" id="CLU_156492_0_0_6"/>
<feature type="transmembrane region" description="Helical" evidence="5">
    <location>
        <begin position="29"/>
        <end position="48"/>
    </location>
</feature>
<sequence length="130" mass="14980">MNRKPYIQKQPSNWWVKNPFYRFYMLREATAIPLFLYSILLMAGVFALTKGEETFISWVMAMKSPVMVLFHLIAFAAAMLHAYTFFDMVPKVMVIRLGDKQVPGSTLKALHWVAFAVCTVVLFIFAGMLF</sequence>
<dbReference type="Proteomes" id="UP000032266">
    <property type="component" value="Chromosome"/>
</dbReference>
<evidence type="ECO:0000256" key="5">
    <source>
        <dbReference type="SAM" id="Phobius"/>
    </source>
</evidence>
<evidence type="ECO:0000256" key="1">
    <source>
        <dbReference type="ARBA" id="ARBA00022475"/>
    </source>
</evidence>
<organism evidence="6 7">
    <name type="scientific">Gynuella sunshinyii YC6258</name>
    <dbReference type="NCBI Taxonomy" id="1445510"/>
    <lineage>
        <taxon>Bacteria</taxon>
        <taxon>Pseudomonadati</taxon>
        <taxon>Pseudomonadota</taxon>
        <taxon>Gammaproteobacteria</taxon>
        <taxon>Oceanospirillales</taxon>
        <taxon>Saccharospirillaceae</taxon>
        <taxon>Gynuella</taxon>
    </lineage>
</organism>
<dbReference type="RefSeq" id="WP_044618327.1">
    <property type="nucleotide sequence ID" value="NZ_CP007142.1"/>
</dbReference>
<dbReference type="AlphaFoldDB" id="A0A0C5W0T4"/>
<dbReference type="InterPro" id="IPR034804">
    <property type="entry name" value="SQR/QFR_C/D"/>
</dbReference>
<keyword evidence="2 5" id="KW-0812">Transmembrane</keyword>
<evidence type="ECO:0000313" key="7">
    <source>
        <dbReference type="Proteomes" id="UP000032266"/>
    </source>
</evidence>
<dbReference type="KEGG" id="gsn:YC6258_04245"/>
<keyword evidence="7" id="KW-1185">Reference proteome</keyword>